<gene>
    <name evidence="2" type="ORF">BQ8482_100014</name>
</gene>
<dbReference type="SUPFAM" id="SSF160631">
    <property type="entry name" value="SMI1/KNR4-like"/>
    <property type="match status" value="1"/>
</dbReference>
<dbReference type="InterPro" id="IPR018958">
    <property type="entry name" value="Knr4/Smi1-like_dom"/>
</dbReference>
<reference evidence="3" key="1">
    <citation type="submission" date="2016-12" db="EMBL/GenBank/DDBJ databases">
        <authorList>
            <person name="Brunel B."/>
        </authorList>
    </citation>
    <scope>NUCLEOTIDE SEQUENCE [LARGE SCALE GENOMIC DNA]</scope>
</reference>
<protein>
    <recommendedName>
        <fullName evidence="1">Knr4/Smi1-like domain-containing protein</fullName>
    </recommendedName>
</protein>
<sequence length="136" mass="14851">MLDGREWFGVPGASAEALAELKQVSPVELPDAYYRLLTFTNGGEGPLPVNPYNLCLDTAAEVMEGIRTRNYGRDHLVGFVIFGGNGGGEFLAFDIRKNSPWRVVMIDMIAGPETAEQVVPDFDAFIELIGREADDA</sequence>
<evidence type="ECO:0000313" key="2">
    <source>
        <dbReference type="EMBL" id="SJM27818.1"/>
    </source>
</evidence>
<dbReference type="SMART" id="SM00860">
    <property type="entry name" value="SMI1_KNR4"/>
    <property type="match status" value="1"/>
</dbReference>
<dbReference type="EMBL" id="FUIG01000002">
    <property type="protein sequence ID" value="SJM27818.1"/>
    <property type="molecule type" value="Genomic_DNA"/>
</dbReference>
<organism evidence="2 3">
    <name type="scientific">Mesorhizobium delmotii</name>
    <dbReference type="NCBI Taxonomy" id="1631247"/>
    <lineage>
        <taxon>Bacteria</taxon>
        <taxon>Pseudomonadati</taxon>
        <taxon>Pseudomonadota</taxon>
        <taxon>Alphaproteobacteria</taxon>
        <taxon>Hyphomicrobiales</taxon>
        <taxon>Phyllobacteriaceae</taxon>
        <taxon>Mesorhizobium</taxon>
    </lineage>
</organism>
<proteinExistence type="predicted"/>
<name>A0A2P9A9N2_9HYPH</name>
<dbReference type="Pfam" id="PF09346">
    <property type="entry name" value="SMI1_KNR4"/>
    <property type="match status" value="1"/>
</dbReference>
<dbReference type="AlphaFoldDB" id="A0A2P9A9N2"/>
<dbReference type="Gene3D" id="3.40.1580.10">
    <property type="entry name" value="SMI1/KNR4-like"/>
    <property type="match status" value="1"/>
</dbReference>
<evidence type="ECO:0000259" key="1">
    <source>
        <dbReference type="SMART" id="SM00860"/>
    </source>
</evidence>
<dbReference type="InterPro" id="IPR037883">
    <property type="entry name" value="Knr4/Smi1-like_sf"/>
</dbReference>
<keyword evidence="3" id="KW-1185">Reference proteome</keyword>
<evidence type="ECO:0000313" key="3">
    <source>
        <dbReference type="Proteomes" id="UP000245698"/>
    </source>
</evidence>
<accession>A0A2P9A9N2</accession>
<dbReference type="RefSeq" id="WP_123145749.1">
    <property type="nucleotide sequence ID" value="NZ_FUIG01000002.1"/>
</dbReference>
<feature type="domain" description="Knr4/Smi1-like" evidence="1">
    <location>
        <begin position="12"/>
        <end position="128"/>
    </location>
</feature>
<dbReference type="Proteomes" id="UP000245698">
    <property type="component" value="Unassembled WGS sequence"/>
</dbReference>